<proteinExistence type="inferred from homology"/>
<dbReference type="InterPro" id="IPR050416">
    <property type="entry name" value="FAD-linked_Oxidoreductase"/>
</dbReference>
<dbReference type="PROSITE" id="PS00862">
    <property type="entry name" value="OX2_COVAL_FAD"/>
    <property type="match status" value="1"/>
</dbReference>
<comment type="similarity">
    <text evidence="2">Belongs to the oxygen-dependent FAD-linked oxidoreductase family.</text>
</comment>
<dbReference type="PANTHER" id="PTHR42973:SF39">
    <property type="entry name" value="FAD-BINDING PCMH-TYPE DOMAIN-CONTAINING PROTEIN"/>
    <property type="match status" value="1"/>
</dbReference>
<keyword evidence="4" id="KW-0274">FAD</keyword>
<dbReference type="Gene3D" id="3.30.43.10">
    <property type="entry name" value="Uridine Diphospho-n-acetylenolpyruvylglucosamine Reductase, domain 2"/>
    <property type="match status" value="1"/>
</dbReference>
<dbReference type="InterPro" id="IPR016169">
    <property type="entry name" value="FAD-bd_PCMH_sub2"/>
</dbReference>
<evidence type="ECO:0000256" key="4">
    <source>
        <dbReference type="ARBA" id="ARBA00022827"/>
    </source>
</evidence>
<evidence type="ECO:0000256" key="3">
    <source>
        <dbReference type="ARBA" id="ARBA00022630"/>
    </source>
</evidence>
<evidence type="ECO:0000313" key="8">
    <source>
        <dbReference type="Proteomes" id="UP001369736"/>
    </source>
</evidence>
<organism evidence="7 8">
    <name type="scientific">Actinomycetospora flava</name>
    <dbReference type="NCBI Taxonomy" id="3129232"/>
    <lineage>
        <taxon>Bacteria</taxon>
        <taxon>Bacillati</taxon>
        <taxon>Actinomycetota</taxon>
        <taxon>Actinomycetes</taxon>
        <taxon>Pseudonocardiales</taxon>
        <taxon>Pseudonocardiaceae</taxon>
        <taxon>Actinomycetospora</taxon>
    </lineage>
</organism>
<evidence type="ECO:0000313" key="7">
    <source>
        <dbReference type="EMBL" id="MEJ2862691.1"/>
    </source>
</evidence>
<protein>
    <submittedName>
        <fullName evidence="7">FAD-binding oxidoreductase</fullName>
    </submittedName>
</protein>
<evidence type="ECO:0000256" key="1">
    <source>
        <dbReference type="ARBA" id="ARBA00001974"/>
    </source>
</evidence>
<dbReference type="RefSeq" id="WP_337704069.1">
    <property type="nucleotide sequence ID" value="NZ_JBBEGM010000006.1"/>
</dbReference>
<sequence>MTTTRTTRTTEREHALATTLRETITGDVIDRDDPRHDEARRVWNGLVDRHPAVVARCRGTDDVVAAVAAARRHRPPVSIRGGGHQVAGSAICDDGLVIDVSGMSTVTVDPVSRTARVGAGARWADVNAATTPHGLAVPGGEVSETGVAGLTLGGGLGQLQRAFGLSCDALRSLEIVTADGMVRTASPTEHADLFWAARGGGRGIGVVTAFEFALFPLGPDVAHSLVLYPYEDAASVLRAWRDLAVGAPETVSPEFALWSIPPDPGFPAEMHGAPVVVVAGLHAGPAEDGIEALAPLAQLGTPLVDVTGVSDYATSQTGSDPLFPSGARYFFKSHFLDRLDDDAAAAVLAADRGRPTPQSLVIVRTLGGAIDRVGADASAYAHRGARFNVSIDAGWTDPALDATAIGWARRGWESLRPFATGGMYVNFAGLDDDADRTATFGAHAARLDAIARTYDPDGILAAAGARHEAGPRPS</sequence>
<dbReference type="InterPro" id="IPR006093">
    <property type="entry name" value="Oxy_OxRdtase_FAD_BS"/>
</dbReference>
<dbReference type="InterPro" id="IPR016166">
    <property type="entry name" value="FAD-bd_PCMH"/>
</dbReference>
<dbReference type="PANTHER" id="PTHR42973">
    <property type="entry name" value="BINDING OXIDOREDUCTASE, PUTATIVE (AFU_ORTHOLOGUE AFUA_1G17690)-RELATED"/>
    <property type="match status" value="1"/>
</dbReference>
<evidence type="ECO:0000256" key="5">
    <source>
        <dbReference type="ARBA" id="ARBA00023002"/>
    </source>
</evidence>
<dbReference type="Gene3D" id="3.30.465.10">
    <property type="match status" value="1"/>
</dbReference>
<feature type="domain" description="FAD-binding PCMH-type" evidence="6">
    <location>
        <begin position="47"/>
        <end position="217"/>
    </location>
</feature>
<dbReference type="PROSITE" id="PS51387">
    <property type="entry name" value="FAD_PCMH"/>
    <property type="match status" value="1"/>
</dbReference>
<name>A0ABU8M6D0_9PSEU</name>
<keyword evidence="5" id="KW-0560">Oxidoreductase</keyword>
<comment type="cofactor">
    <cofactor evidence="1">
        <name>FAD</name>
        <dbReference type="ChEBI" id="CHEBI:57692"/>
    </cofactor>
</comment>
<reference evidence="7 8" key="1">
    <citation type="submission" date="2024-03" db="EMBL/GenBank/DDBJ databases">
        <title>Actinomycetospora sp. OC33-EN07, a novel actinomycete isolated from wild orchid (Aerides multiflora).</title>
        <authorList>
            <person name="Suriyachadkun C."/>
        </authorList>
    </citation>
    <scope>NUCLEOTIDE SEQUENCE [LARGE SCALE GENOMIC DNA]</scope>
    <source>
        <strain evidence="7 8">OC33-EN07</strain>
    </source>
</reference>
<dbReference type="EMBL" id="JBBEGM010000006">
    <property type="protein sequence ID" value="MEJ2862691.1"/>
    <property type="molecule type" value="Genomic_DNA"/>
</dbReference>
<dbReference type="Pfam" id="PF01565">
    <property type="entry name" value="FAD_binding_4"/>
    <property type="match status" value="1"/>
</dbReference>
<dbReference type="SUPFAM" id="SSF56176">
    <property type="entry name" value="FAD-binding/transporter-associated domain-like"/>
    <property type="match status" value="1"/>
</dbReference>
<gene>
    <name evidence="7" type="ORF">WCD58_16080</name>
</gene>
<dbReference type="Proteomes" id="UP001369736">
    <property type="component" value="Unassembled WGS sequence"/>
</dbReference>
<dbReference type="InterPro" id="IPR006094">
    <property type="entry name" value="Oxid_FAD_bind_N"/>
</dbReference>
<dbReference type="InterPro" id="IPR016167">
    <property type="entry name" value="FAD-bd_PCMH_sub1"/>
</dbReference>
<dbReference type="Gene3D" id="3.40.462.20">
    <property type="match status" value="1"/>
</dbReference>
<keyword evidence="8" id="KW-1185">Reference proteome</keyword>
<keyword evidence="3" id="KW-0285">Flavoprotein</keyword>
<comment type="caution">
    <text evidence="7">The sequence shown here is derived from an EMBL/GenBank/DDBJ whole genome shotgun (WGS) entry which is preliminary data.</text>
</comment>
<evidence type="ECO:0000256" key="2">
    <source>
        <dbReference type="ARBA" id="ARBA00005466"/>
    </source>
</evidence>
<dbReference type="InterPro" id="IPR036318">
    <property type="entry name" value="FAD-bd_PCMH-like_sf"/>
</dbReference>
<evidence type="ECO:0000259" key="6">
    <source>
        <dbReference type="PROSITE" id="PS51387"/>
    </source>
</evidence>
<accession>A0ABU8M6D0</accession>